<dbReference type="Pfam" id="PF01297">
    <property type="entry name" value="ZnuA"/>
    <property type="match status" value="1"/>
</dbReference>
<organism evidence="8 9">
    <name type="scientific">Aureimonas altamirensis</name>
    <dbReference type="NCBI Taxonomy" id="370622"/>
    <lineage>
        <taxon>Bacteria</taxon>
        <taxon>Pseudomonadati</taxon>
        <taxon>Pseudomonadota</taxon>
        <taxon>Alphaproteobacteria</taxon>
        <taxon>Hyphomicrobiales</taxon>
        <taxon>Aurantimonadaceae</taxon>
        <taxon>Aureimonas</taxon>
    </lineage>
</organism>
<dbReference type="GO" id="GO:0030313">
    <property type="term" value="C:cell envelope"/>
    <property type="evidence" value="ECO:0007669"/>
    <property type="project" value="UniProtKB-SubCell"/>
</dbReference>
<keyword evidence="3 6" id="KW-0813">Transport</keyword>
<dbReference type="PANTHER" id="PTHR42953:SF1">
    <property type="entry name" value="METAL-BINDING PROTEIN HI_0362-RELATED"/>
    <property type="match status" value="1"/>
</dbReference>
<name>A0A0B1Q8S9_9HYPH</name>
<reference evidence="8 9" key="1">
    <citation type="submission" date="2014-09" db="EMBL/GenBank/DDBJ databases">
        <title>Isolation and characterization of Aurantimonas altamirensis ON-56566 from clinical sample following a dog bite.</title>
        <authorList>
            <person name="Eshaghi A."/>
            <person name="Li A."/>
            <person name="Shahinas D."/>
            <person name="Bahn P."/>
            <person name="Kus J.V."/>
            <person name="Patel S.N."/>
        </authorList>
    </citation>
    <scope>NUCLEOTIDE SEQUENCE [LARGE SCALE GENOMIC DNA]</scope>
    <source>
        <strain evidence="8 9">ON-56566</strain>
    </source>
</reference>
<evidence type="ECO:0000256" key="5">
    <source>
        <dbReference type="ARBA" id="ARBA00022729"/>
    </source>
</evidence>
<dbReference type="GO" id="GO:0030001">
    <property type="term" value="P:metal ion transport"/>
    <property type="evidence" value="ECO:0007669"/>
    <property type="project" value="InterPro"/>
</dbReference>
<dbReference type="EMBL" id="JRFJ01000001">
    <property type="protein sequence ID" value="KHJ55781.1"/>
    <property type="molecule type" value="Genomic_DNA"/>
</dbReference>
<comment type="subcellular location">
    <subcellularLocation>
        <location evidence="1">Cell envelope</location>
    </subcellularLocation>
</comment>
<evidence type="ECO:0000256" key="2">
    <source>
        <dbReference type="ARBA" id="ARBA00011028"/>
    </source>
</evidence>
<dbReference type="STRING" id="370622.LA66_03885"/>
<evidence type="ECO:0000256" key="6">
    <source>
        <dbReference type="RuleBase" id="RU003512"/>
    </source>
</evidence>
<evidence type="ECO:0000313" key="8">
    <source>
        <dbReference type="EMBL" id="KHJ55781.1"/>
    </source>
</evidence>
<proteinExistence type="inferred from homology"/>
<dbReference type="AlphaFoldDB" id="A0A0B1Q8S9"/>
<keyword evidence="4" id="KW-0479">Metal-binding</keyword>
<evidence type="ECO:0000256" key="1">
    <source>
        <dbReference type="ARBA" id="ARBA00004196"/>
    </source>
</evidence>
<dbReference type="PANTHER" id="PTHR42953">
    <property type="entry name" value="HIGH-AFFINITY ZINC UPTAKE SYSTEM PROTEIN ZNUA-RELATED"/>
    <property type="match status" value="1"/>
</dbReference>
<dbReference type="PRINTS" id="PR00691">
    <property type="entry name" value="ADHESINB"/>
</dbReference>
<dbReference type="GO" id="GO:0007155">
    <property type="term" value="P:cell adhesion"/>
    <property type="evidence" value="ECO:0007669"/>
    <property type="project" value="InterPro"/>
</dbReference>
<gene>
    <name evidence="8" type="ORF">LA66_03885</name>
</gene>
<dbReference type="Proteomes" id="UP000030826">
    <property type="component" value="Unassembled WGS sequence"/>
</dbReference>
<accession>A0A0B1Q8S9</accession>
<feature type="chain" id="PRO_5002059751" evidence="7">
    <location>
        <begin position="33"/>
        <end position="328"/>
    </location>
</feature>
<keyword evidence="5 7" id="KW-0732">Signal</keyword>
<evidence type="ECO:0000256" key="4">
    <source>
        <dbReference type="ARBA" id="ARBA00022723"/>
    </source>
</evidence>
<dbReference type="SUPFAM" id="SSF53807">
    <property type="entry name" value="Helical backbone' metal receptor"/>
    <property type="match status" value="1"/>
</dbReference>
<sequence>MRQGLRSWLRRRLAPVLGLVAMLVAAGGPARAAEPLHIVATTGMIADAVAQVGGGRVEVVSLMGPGVDPHLYRPTASDIARMARADAVFYHGLNLEAQLRDFLERLGSRVPVVALADGLPHERLRQNPDYADQFDPHVWMDPRLWRGVVIEAADALSRMDPSGAQTYAANADTYLATVDALADYSDRVLSSVPEGARVLVSAHDAFGYFGAAHGFQVLGIQGISTNSEAGVRQIESLVDTLVSRNIGAIFVESSVSDRNVRALVEGAAARGHAVKIGGELYSDAMGTPGTYEGTYIGMIDHNVTVITDALGGDVPDGGMNGRLAVAGL</sequence>
<evidence type="ECO:0000256" key="7">
    <source>
        <dbReference type="SAM" id="SignalP"/>
    </source>
</evidence>
<evidence type="ECO:0000256" key="3">
    <source>
        <dbReference type="ARBA" id="ARBA00022448"/>
    </source>
</evidence>
<feature type="signal peptide" evidence="7">
    <location>
        <begin position="1"/>
        <end position="32"/>
    </location>
</feature>
<dbReference type="GO" id="GO:0046872">
    <property type="term" value="F:metal ion binding"/>
    <property type="evidence" value="ECO:0007669"/>
    <property type="project" value="UniProtKB-KW"/>
</dbReference>
<dbReference type="Gene3D" id="3.40.50.1980">
    <property type="entry name" value="Nitrogenase molybdenum iron protein domain"/>
    <property type="match status" value="2"/>
</dbReference>
<dbReference type="InterPro" id="IPR006127">
    <property type="entry name" value="ZnuA-like"/>
</dbReference>
<dbReference type="InterPro" id="IPR050492">
    <property type="entry name" value="Bact_metal-bind_prot9"/>
</dbReference>
<dbReference type="InterPro" id="IPR006128">
    <property type="entry name" value="Lipoprotein_PsaA-like"/>
</dbReference>
<evidence type="ECO:0000313" key="9">
    <source>
        <dbReference type="Proteomes" id="UP000030826"/>
    </source>
</evidence>
<dbReference type="InterPro" id="IPR006129">
    <property type="entry name" value="AdhesinB"/>
</dbReference>
<dbReference type="PRINTS" id="PR00690">
    <property type="entry name" value="ADHESNFAMILY"/>
</dbReference>
<comment type="similarity">
    <text evidence="2 6">Belongs to the bacterial solute-binding protein 9 family.</text>
</comment>
<protein>
    <submittedName>
        <fullName evidence="8">Manganese transporter</fullName>
    </submittedName>
</protein>
<comment type="caution">
    <text evidence="8">The sequence shown here is derived from an EMBL/GenBank/DDBJ whole genome shotgun (WGS) entry which is preliminary data.</text>
</comment>